<dbReference type="Pfam" id="PF06947">
    <property type="entry name" value="DUF1290"/>
    <property type="match status" value="1"/>
</dbReference>
<keyword evidence="1 2" id="KW-0472">Membrane</keyword>
<comment type="subcellular location">
    <subcellularLocation>
        <location evidence="1">Cell membrane</location>
        <topology evidence="1">Multi-pass membrane protein</topology>
    </subcellularLocation>
</comment>
<dbReference type="RefSeq" id="WP_074210020.1">
    <property type="nucleotide sequence ID" value="NZ_FSRH01000002.1"/>
</dbReference>
<dbReference type="Proteomes" id="UP000027946">
    <property type="component" value="Unassembled WGS sequence"/>
</dbReference>
<gene>
    <name evidence="3" type="primary">sbp</name>
    <name evidence="3" type="ORF">CLIT_11c00530</name>
</gene>
<name>A0A069RDA7_PEPLI</name>
<keyword evidence="2" id="KW-1133">Transmembrane helix</keyword>
<sequence>MIIALVGLLLGVLVGYYIPVTYPESYSLYISVAILASLDSVFGAIRASLEGNYNNSIFITGFFTNSILAGFLAYLGDKLGVPLYYAPIIVFGGRLFQNFAAIRRAVLSKISQRKSRGLKKNEIGEILERPAE</sequence>
<dbReference type="InterPro" id="IPR009709">
    <property type="entry name" value="DUF1290"/>
</dbReference>
<evidence type="ECO:0000256" key="1">
    <source>
        <dbReference type="PIRNR" id="PIRNR018579"/>
    </source>
</evidence>
<protein>
    <submittedName>
        <fullName evidence="3">Small basic protein Sbp</fullName>
    </submittedName>
</protein>
<dbReference type="PIRSF" id="PIRSF018579">
    <property type="entry name" value="Sbp"/>
    <property type="match status" value="1"/>
</dbReference>
<reference evidence="3 4" key="1">
    <citation type="submission" date="2014-03" db="EMBL/GenBank/DDBJ databases">
        <title>Genome sequence of Clostridium litorale W6, DSM 5388.</title>
        <authorList>
            <person name="Poehlein A."/>
            <person name="Jagirdar A."/>
            <person name="Khonsari B."/>
            <person name="Chibani C.M."/>
            <person name="Gutierrez Gutierrez D.A."/>
            <person name="Davydova E."/>
            <person name="Alghaithi H.S."/>
            <person name="Nair K.P."/>
            <person name="Dhamotharan K."/>
            <person name="Chandran L."/>
            <person name="G W."/>
            <person name="Daniel R."/>
        </authorList>
    </citation>
    <scope>NUCLEOTIDE SEQUENCE [LARGE SCALE GENOMIC DNA]</scope>
    <source>
        <strain evidence="3 4">W6</strain>
    </source>
</reference>
<comment type="caution">
    <text evidence="3">The sequence shown here is derived from an EMBL/GenBank/DDBJ whole genome shotgun (WGS) entry which is preliminary data.</text>
</comment>
<evidence type="ECO:0000313" key="4">
    <source>
        <dbReference type="Proteomes" id="UP000027946"/>
    </source>
</evidence>
<accession>A0A069RDA7</accession>
<dbReference type="GO" id="GO:0005886">
    <property type="term" value="C:plasma membrane"/>
    <property type="evidence" value="ECO:0007669"/>
    <property type="project" value="UniProtKB-SubCell"/>
</dbReference>
<evidence type="ECO:0000256" key="2">
    <source>
        <dbReference type="SAM" id="Phobius"/>
    </source>
</evidence>
<keyword evidence="1" id="KW-1003">Cell membrane</keyword>
<organism evidence="3 4">
    <name type="scientific">Peptoclostridium litorale DSM 5388</name>
    <dbReference type="NCBI Taxonomy" id="1121324"/>
    <lineage>
        <taxon>Bacteria</taxon>
        <taxon>Bacillati</taxon>
        <taxon>Bacillota</taxon>
        <taxon>Clostridia</taxon>
        <taxon>Peptostreptococcales</taxon>
        <taxon>Peptoclostridiaceae</taxon>
        <taxon>Peptoclostridium</taxon>
    </lineage>
</organism>
<comment type="similarity">
    <text evidence="1">Belongs to the sbp family.</text>
</comment>
<dbReference type="AlphaFoldDB" id="A0A069RDA7"/>
<feature type="transmembrane region" description="Helical" evidence="2">
    <location>
        <begin position="25"/>
        <end position="45"/>
    </location>
</feature>
<dbReference type="STRING" id="1121324.CLIT_11c00530"/>
<proteinExistence type="inferred from homology"/>
<keyword evidence="1 2" id="KW-0812">Transmembrane</keyword>
<dbReference type="eggNOG" id="COG3856">
    <property type="taxonomic scope" value="Bacteria"/>
</dbReference>
<feature type="transmembrane region" description="Helical" evidence="2">
    <location>
        <begin position="57"/>
        <end position="76"/>
    </location>
</feature>
<keyword evidence="4" id="KW-1185">Reference proteome</keyword>
<evidence type="ECO:0000313" key="3">
    <source>
        <dbReference type="EMBL" id="KDR95026.1"/>
    </source>
</evidence>
<dbReference type="EMBL" id="JJMM01000011">
    <property type="protein sequence ID" value="KDR95026.1"/>
    <property type="molecule type" value="Genomic_DNA"/>
</dbReference>
<feature type="transmembrane region" description="Helical" evidence="2">
    <location>
        <begin position="82"/>
        <end position="106"/>
    </location>
</feature>